<gene>
    <name evidence="3" type="ORF">D0437_28170</name>
</gene>
<feature type="compositionally biased region" description="Polar residues" evidence="1">
    <location>
        <begin position="536"/>
        <end position="545"/>
    </location>
</feature>
<proteinExistence type="predicted"/>
<dbReference type="InterPro" id="IPR058112">
    <property type="entry name" value="CD3337_EF1877-like"/>
</dbReference>
<dbReference type="NCBIfam" id="NF046089">
    <property type="entry name" value="CD3337_EF1877"/>
    <property type="match status" value="1"/>
</dbReference>
<name>A0A9X7M0V3_BACCE</name>
<sequence>MKKWFPFLFSGILIMFIICFMSFNIPSVSAEAPNVMDELTPKSNLPETSAPIVKYNEYPIDHYELDIYIETKKKEEGILDKINIFKLEEKAYNQIQTMQYELLNGIWYAYLVTVNFGIYLMEQAFTFDLVGATLEYVSAFISQIGGKSGVGQFLSFMLILTAGWLVYSFAKREIRNTFTSLIVAALLSAFFTVYVQNSDSVIRELNGTANTISNTILSSSTYSLDESKSNTERTPTDNEILRESQYKDAQSAKYGLSRIRNLMHDLLIVKPYLMLEFGTTNLAVIGGAKNKNEYNNQNIDAGKEKVKSLLKGKPNSKEREEFVEKNVKDSLFLPENTTQRIVLAFLVWIPAIVILAMVGYLSVLTQIFGIAFLITAILGVFILLLGIFPAWRSYVKQWGGKLLTFLAMRVVYTFLLILMFSFTNIAYKVAEGNFWSYGQTVIAILIIYATAFFFQKKLFGYTLYRKHKDQQKNVTQERVNEFRNKRRQEEQQRGYGTGGGYSPAYATSTGGSNGSQSPRATNAHDQRRVSRVQDLMQKQNQNSQVAPLKKNKNNTSPSSESASRKPVLMKNKQQEISNAPIKKENKDGVNSAPIKKGKKQELNQNPQDTSNTGANQLQKKQQSHHLSQENAPLKKQPKPPGYYRQDENDSSSNQITNQLQKKQQNHLSQENAPLKKQPEIQNKEDQRINKSNVIKLTQNQDSTFEEPKIDRSREIEKMRRQSNEDSKADDQ</sequence>
<feature type="region of interest" description="Disordered" evidence="1">
    <location>
        <begin position="474"/>
        <end position="731"/>
    </location>
</feature>
<feature type="compositionally biased region" description="Polar residues" evidence="1">
    <location>
        <begin position="689"/>
        <end position="702"/>
    </location>
</feature>
<feature type="compositionally biased region" description="Basic and acidic residues" evidence="1">
    <location>
        <begin position="705"/>
        <end position="731"/>
    </location>
</feature>
<organism evidence="3 4">
    <name type="scientific">Bacillus cereus</name>
    <dbReference type="NCBI Taxonomy" id="1396"/>
    <lineage>
        <taxon>Bacteria</taxon>
        <taxon>Bacillati</taxon>
        <taxon>Bacillota</taxon>
        <taxon>Bacilli</taxon>
        <taxon>Bacillales</taxon>
        <taxon>Bacillaceae</taxon>
        <taxon>Bacillus</taxon>
        <taxon>Bacillus cereus group</taxon>
    </lineage>
</organism>
<accession>A0A9X7M0V3</accession>
<reference evidence="3 4" key="1">
    <citation type="journal article" date="2019" name="Ecotoxicol. Environ. Saf.">
        <title>Microbial characterization of heavy metal resistant bacterial strains isolated from an electroplating wastewater treatment plant.</title>
        <authorList>
            <person name="Cai X."/>
            <person name="Zheng X."/>
            <person name="Zhang D."/>
            <person name="Iqbal W."/>
            <person name="Liu C."/>
            <person name="Yang B."/>
            <person name="Zhao X."/>
            <person name="Lu X."/>
            <person name="Mao Y."/>
        </authorList>
    </citation>
    <scope>NUCLEOTIDE SEQUENCE [LARGE SCALE GENOMIC DNA]</scope>
    <source>
        <strain evidence="3 4">Co1-1</strain>
    </source>
</reference>
<feature type="transmembrane region" description="Helical" evidence="2">
    <location>
        <begin position="402"/>
        <end position="422"/>
    </location>
</feature>
<feature type="transmembrane region" description="Helical" evidence="2">
    <location>
        <begin position="176"/>
        <end position="195"/>
    </location>
</feature>
<feature type="transmembrane region" description="Helical" evidence="2">
    <location>
        <begin position="107"/>
        <end position="130"/>
    </location>
</feature>
<dbReference type="Proteomes" id="UP000321735">
    <property type="component" value="Chromosome"/>
</dbReference>
<feature type="transmembrane region" description="Helical" evidence="2">
    <location>
        <begin position="434"/>
        <end position="454"/>
    </location>
</feature>
<dbReference type="AlphaFoldDB" id="A0A9X7M0V3"/>
<evidence type="ECO:0000256" key="1">
    <source>
        <dbReference type="SAM" id="MobiDB-lite"/>
    </source>
</evidence>
<keyword evidence="2" id="KW-0812">Transmembrane</keyword>
<dbReference type="RefSeq" id="WP_208742701.1">
    <property type="nucleotide sequence ID" value="NZ_CP031778.1"/>
</dbReference>
<keyword evidence="2" id="KW-1133">Transmembrane helix</keyword>
<protein>
    <submittedName>
        <fullName evidence="3">Uncharacterized protein</fullName>
    </submittedName>
</protein>
<evidence type="ECO:0000313" key="3">
    <source>
        <dbReference type="EMBL" id="QDZ76709.1"/>
    </source>
</evidence>
<feature type="compositionally biased region" description="Polar residues" evidence="1">
    <location>
        <begin position="505"/>
        <end position="520"/>
    </location>
</feature>
<feature type="compositionally biased region" description="Polar residues" evidence="1">
    <location>
        <begin position="602"/>
        <end position="630"/>
    </location>
</feature>
<feature type="transmembrane region" description="Helical" evidence="2">
    <location>
        <begin position="341"/>
        <end position="361"/>
    </location>
</feature>
<feature type="compositionally biased region" description="Basic and acidic residues" evidence="1">
    <location>
        <begin position="676"/>
        <end position="688"/>
    </location>
</feature>
<feature type="transmembrane region" description="Helical" evidence="2">
    <location>
        <begin position="367"/>
        <end position="390"/>
    </location>
</feature>
<keyword evidence="2" id="KW-0472">Membrane</keyword>
<feature type="compositionally biased region" description="Basic and acidic residues" evidence="1">
    <location>
        <begin position="478"/>
        <end position="492"/>
    </location>
</feature>
<dbReference type="EMBL" id="CP031778">
    <property type="protein sequence ID" value="QDZ76709.1"/>
    <property type="molecule type" value="Genomic_DNA"/>
</dbReference>
<feature type="transmembrane region" description="Helical" evidence="2">
    <location>
        <begin position="150"/>
        <end position="170"/>
    </location>
</feature>
<feature type="compositionally biased region" description="Polar residues" evidence="1">
    <location>
        <begin position="650"/>
        <end position="671"/>
    </location>
</feature>
<evidence type="ECO:0000256" key="2">
    <source>
        <dbReference type="SAM" id="Phobius"/>
    </source>
</evidence>
<evidence type="ECO:0000313" key="4">
    <source>
        <dbReference type="Proteomes" id="UP000321735"/>
    </source>
</evidence>